<comment type="similarity">
    <text evidence="3 8">Belongs to the methylenetetrahydrofolate reductase family.</text>
</comment>
<evidence type="ECO:0000256" key="5">
    <source>
        <dbReference type="ARBA" id="ARBA00022827"/>
    </source>
</evidence>
<name>A0AA37XJ61_9MICO</name>
<keyword evidence="5 8" id="KW-0274">FAD</keyword>
<evidence type="ECO:0000313" key="10">
    <source>
        <dbReference type="Proteomes" id="UP001157161"/>
    </source>
</evidence>
<evidence type="ECO:0000256" key="3">
    <source>
        <dbReference type="ARBA" id="ARBA00006743"/>
    </source>
</evidence>
<dbReference type="AlphaFoldDB" id="A0AA37XJ61"/>
<dbReference type="GO" id="GO:0005829">
    <property type="term" value="C:cytosol"/>
    <property type="evidence" value="ECO:0007669"/>
    <property type="project" value="TreeGrafter"/>
</dbReference>
<dbReference type="PANTHER" id="PTHR45754">
    <property type="entry name" value="METHYLENETETRAHYDROFOLATE REDUCTASE"/>
    <property type="match status" value="1"/>
</dbReference>
<evidence type="ECO:0000313" key="9">
    <source>
        <dbReference type="EMBL" id="GMA33350.1"/>
    </source>
</evidence>
<evidence type="ECO:0000256" key="6">
    <source>
        <dbReference type="ARBA" id="ARBA00023002"/>
    </source>
</evidence>
<evidence type="ECO:0000256" key="2">
    <source>
        <dbReference type="ARBA" id="ARBA00004777"/>
    </source>
</evidence>
<dbReference type="InterPro" id="IPR029041">
    <property type="entry name" value="FAD-linked_oxidoreductase-like"/>
</dbReference>
<reference evidence="9" key="1">
    <citation type="journal article" date="2014" name="Int. J. Syst. Evol. Microbiol.">
        <title>Complete genome sequence of Corynebacterium casei LMG S-19264T (=DSM 44701T), isolated from a smear-ripened cheese.</title>
        <authorList>
            <consortium name="US DOE Joint Genome Institute (JGI-PGF)"/>
            <person name="Walter F."/>
            <person name="Albersmeier A."/>
            <person name="Kalinowski J."/>
            <person name="Ruckert C."/>
        </authorList>
    </citation>
    <scope>NUCLEOTIDE SEQUENCE</scope>
    <source>
        <strain evidence="9">NBRC 112290</strain>
    </source>
</reference>
<protein>
    <recommendedName>
        <fullName evidence="8">Methylenetetrahydrofolate reductase</fullName>
    </recommendedName>
</protein>
<comment type="catalytic activity">
    <reaction evidence="7">
        <text>(6S)-5-methyl-5,6,7,8-tetrahydrofolate + NAD(+) = (6R)-5,10-methylene-5,6,7,8-tetrahydrofolate + NADH + H(+)</text>
        <dbReference type="Rhea" id="RHEA:19821"/>
        <dbReference type="ChEBI" id="CHEBI:15378"/>
        <dbReference type="ChEBI" id="CHEBI:15636"/>
        <dbReference type="ChEBI" id="CHEBI:18608"/>
        <dbReference type="ChEBI" id="CHEBI:57540"/>
        <dbReference type="ChEBI" id="CHEBI:57945"/>
        <dbReference type="EC" id="1.5.1.54"/>
    </reaction>
    <physiologicalReaction direction="right-to-left" evidence="7">
        <dbReference type="Rhea" id="RHEA:19823"/>
    </physiologicalReaction>
</comment>
<sequence>MWDTVTTLSDHVADYFSVTYGASGSTAERSQALVARIIAETRVPVIAHLTCVGRTDPQLREVVGEFLDAGVRNFLALRGDPPAGETDWAPGPDEVARACDLVTLIREVEAERFGTRGLDPLSRLADHRSRRAAVSIAVAAYPGMPEPGAGFRVRDDELAALRAKQDAGADFAITQLFFDAAAYRELLRAAVAAGITIPLVPGILPLTDPSRIRRLCDLNAIPHPRELLARLEDAPEPDRARVGLEATSSLIREVLHAGAPGLHLYTFNRSDGVTALLEDVLRQTV</sequence>
<dbReference type="Proteomes" id="UP001157161">
    <property type="component" value="Unassembled WGS sequence"/>
</dbReference>
<dbReference type="CDD" id="cd00537">
    <property type="entry name" value="MTHFR"/>
    <property type="match status" value="1"/>
</dbReference>
<evidence type="ECO:0000256" key="7">
    <source>
        <dbReference type="ARBA" id="ARBA00048628"/>
    </source>
</evidence>
<organism evidence="9 10">
    <name type="scientific">Litorihabitans aurantiacus</name>
    <dbReference type="NCBI Taxonomy" id="1930061"/>
    <lineage>
        <taxon>Bacteria</taxon>
        <taxon>Bacillati</taxon>
        <taxon>Actinomycetota</taxon>
        <taxon>Actinomycetes</taxon>
        <taxon>Micrococcales</taxon>
        <taxon>Beutenbergiaceae</taxon>
        <taxon>Litorihabitans</taxon>
    </lineage>
</organism>
<evidence type="ECO:0000256" key="1">
    <source>
        <dbReference type="ARBA" id="ARBA00001974"/>
    </source>
</evidence>
<dbReference type="Gene3D" id="3.20.20.220">
    <property type="match status" value="1"/>
</dbReference>
<dbReference type="GO" id="GO:0009086">
    <property type="term" value="P:methionine biosynthetic process"/>
    <property type="evidence" value="ECO:0007669"/>
    <property type="project" value="TreeGrafter"/>
</dbReference>
<dbReference type="GO" id="GO:0035999">
    <property type="term" value="P:tetrahydrofolate interconversion"/>
    <property type="evidence" value="ECO:0007669"/>
    <property type="project" value="TreeGrafter"/>
</dbReference>
<reference evidence="9" key="2">
    <citation type="submission" date="2023-02" db="EMBL/GenBank/DDBJ databases">
        <authorList>
            <person name="Sun Q."/>
            <person name="Mori K."/>
        </authorList>
    </citation>
    <scope>NUCLEOTIDE SEQUENCE</scope>
    <source>
        <strain evidence="9">NBRC 112290</strain>
    </source>
</reference>
<evidence type="ECO:0000256" key="8">
    <source>
        <dbReference type="RuleBase" id="RU003862"/>
    </source>
</evidence>
<evidence type="ECO:0000256" key="4">
    <source>
        <dbReference type="ARBA" id="ARBA00022630"/>
    </source>
</evidence>
<dbReference type="GO" id="GO:0071949">
    <property type="term" value="F:FAD binding"/>
    <property type="evidence" value="ECO:0007669"/>
    <property type="project" value="TreeGrafter"/>
</dbReference>
<comment type="pathway">
    <text evidence="2 8">One-carbon metabolism; tetrahydrofolate interconversion.</text>
</comment>
<comment type="caution">
    <text evidence="9">The sequence shown here is derived from an EMBL/GenBank/DDBJ whole genome shotgun (WGS) entry which is preliminary data.</text>
</comment>
<accession>A0AA37XJ61</accession>
<dbReference type="Pfam" id="PF02219">
    <property type="entry name" value="MTHFR"/>
    <property type="match status" value="1"/>
</dbReference>
<dbReference type="InterPro" id="IPR003171">
    <property type="entry name" value="Mehydrof_redctse-like"/>
</dbReference>
<keyword evidence="6 8" id="KW-0560">Oxidoreductase</keyword>
<dbReference type="GO" id="GO:0106312">
    <property type="term" value="F:methylenetetrahydrofolate reductase (NADH) activity"/>
    <property type="evidence" value="ECO:0007669"/>
    <property type="project" value="UniProtKB-EC"/>
</dbReference>
<keyword evidence="4 8" id="KW-0285">Flavoprotein</keyword>
<keyword evidence="10" id="KW-1185">Reference proteome</keyword>
<dbReference type="EMBL" id="BSUM01000001">
    <property type="protein sequence ID" value="GMA33350.1"/>
    <property type="molecule type" value="Genomic_DNA"/>
</dbReference>
<dbReference type="SUPFAM" id="SSF51730">
    <property type="entry name" value="FAD-linked oxidoreductase"/>
    <property type="match status" value="1"/>
</dbReference>
<dbReference type="PANTHER" id="PTHR45754:SF3">
    <property type="entry name" value="METHYLENETETRAHYDROFOLATE REDUCTASE (NADPH)"/>
    <property type="match status" value="1"/>
</dbReference>
<gene>
    <name evidence="9" type="ORF">GCM10025875_33420</name>
</gene>
<proteinExistence type="inferred from homology"/>
<comment type="cofactor">
    <cofactor evidence="1 8">
        <name>FAD</name>
        <dbReference type="ChEBI" id="CHEBI:57692"/>
    </cofactor>
</comment>